<sequence>MLWYYHTWCMHEHYCGWCGAKTVGSYDQGEDTWVCGICHSADRIPGSAGSYGLS</sequence>
<comment type="caution">
    <text evidence="1">The sequence shown here is derived from an EMBL/GenBank/DDBJ whole genome shotgun (WGS) entry which is preliminary data.</text>
</comment>
<dbReference type="AlphaFoldDB" id="A0A151AJD6"/>
<dbReference type="EMBL" id="LTAZ01000001">
    <property type="protein sequence ID" value="KYH27778.1"/>
    <property type="molecule type" value="Genomic_DNA"/>
</dbReference>
<keyword evidence="2" id="KW-1185">Reference proteome</keyword>
<evidence type="ECO:0000313" key="1">
    <source>
        <dbReference type="EMBL" id="KYH27778.1"/>
    </source>
</evidence>
<gene>
    <name evidence="1" type="ORF">HAPAU_04470</name>
</gene>
<organism evidence="1 2">
    <name type="scientific">Halalkalicoccus paucihalophilus</name>
    <dbReference type="NCBI Taxonomy" id="1008153"/>
    <lineage>
        <taxon>Archaea</taxon>
        <taxon>Methanobacteriati</taxon>
        <taxon>Methanobacteriota</taxon>
        <taxon>Stenosarchaea group</taxon>
        <taxon>Halobacteria</taxon>
        <taxon>Halobacteriales</taxon>
        <taxon>Halococcaceae</taxon>
        <taxon>Halalkalicoccus</taxon>
    </lineage>
</organism>
<evidence type="ECO:0000313" key="2">
    <source>
        <dbReference type="Proteomes" id="UP000075321"/>
    </source>
</evidence>
<protein>
    <submittedName>
        <fullName evidence="1">Uncharacterized protein</fullName>
    </submittedName>
</protein>
<proteinExistence type="predicted"/>
<name>A0A151AJD6_9EURY</name>
<accession>A0A151AJD6</accession>
<dbReference type="Proteomes" id="UP000075321">
    <property type="component" value="Unassembled WGS sequence"/>
</dbReference>
<dbReference type="PATRIC" id="fig|1008153.3.peg.451"/>
<reference evidence="1 2" key="1">
    <citation type="submission" date="2016-02" db="EMBL/GenBank/DDBJ databases">
        <title>Genome sequence of Halalkalicoccus paucihalophilus DSM 24557.</title>
        <authorList>
            <person name="Poehlein A."/>
            <person name="Daniel R."/>
        </authorList>
    </citation>
    <scope>NUCLEOTIDE SEQUENCE [LARGE SCALE GENOMIC DNA]</scope>
    <source>
        <strain evidence="1 2">DSM 24557</strain>
    </source>
</reference>